<dbReference type="InterPro" id="IPR009056">
    <property type="entry name" value="Cyt_c-like_dom"/>
</dbReference>
<dbReference type="Pfam" id="PF13442">
    <property type="entry name" value="Cytochrome_CBB3"/>
    <property type="match status" value="1"/>
</dbReference>
<dbReference type="Gene3D" id="1.10.760.10">
    <property type="entry name" value="Cytochrome c-like domain"/>
    <property type="match status" value="1"/>
</dbReference>
<keyword evidence="2 6" id="KW-0349">Heme</keyword>
<dbReference type="AlphaFoldDB" id="A0A370D9Z1"/>
<name>A0A370D9Z1_9GAMM</name>
<gene>
    <name evidence="8" type="ORF">DIZ80_15035</name>
</gene>
<dbReference type="SUPFAM" id="SSF46626">
    <property type="entry name" value="Cytochrome c"/>
    <property type="match status" value="1"/>
</dbReference>
<reference evidence="8 9" key="1">
    <citation type="journal article" date="2018" name="ISME J.">
        <title>Endosymbiont genomes yield clues of tubeworm success.</title>
        <authorList>
            <person name="Li Y."/>
            <person name="Liles M.R."/>
            <person name="Halanych K.M."/>
        </authorList>
    </citation>
    <scope>NUCLEOTIDE SEQUENCE [LARGE SCALE GENOMIC DNA]</scope>
    <source>
        <strain evidence="8">A1464</strain>
    </source>
</reference>
<evidence type="ECO:0000259" key="7">
    <source>
        <dbReference type="PROSITE" id="PS51007"/>
    </source>
</evidence>
<keyword evidence="5 6" id="KW-0408">Iron</keyword>
<dbReference type="Proteomes" id="UP000254266">
    <property type="component" value="Unassembled WGS sequence"/>
</dbReference>
<evidence type="ECO:0000256" key="3">
    <source>
        <dbReference type="ARBA" id="ARBA00022723"/>
    </source>
</evidence>
<evidence type="ECO:0000256" key="6">
    <source>
        <dbReference type="PROSITE-ProRule" id="PRU00433"/>
    </source>
</evidence>
<keyword evidence="3 6" id="KW-0479">Metal-binding</keyword>
<feature type="domain" description="Cytochrome c" evidence="7">
    <location>
        <begin position="49"/>
        <end position="131"/>
    </location>
</feature>
<dbReference type="GO" id="GO:0009055">
    <property type="term" value="F:electron transfer activity"/>
    <property type="evidence" value="ECO:0007669"/>
    <property type="project" value="InterPro"/>
</dbReference>
<dbReference type="PRINTS" id="PR00607">
    <property type="entry name" value="CYTCHROMECIE"/>
</dbReference>
<evidence type="ECO:0000313" key="8">
    <source>
        <dbReference type="EMBL" id="RDH81709.1"/>
    </source>
</evidence>
<dbReference type="InterPro" id="IPR002323">
    <property type="entry name" value="Cyt_CIE"/>
</dbReference>
<dbReference type="EMBL" id="QFXC01000013">
    <property type="protein sequence ID" value="RDH81709.1"/>
    <property type="molecule type" value="Genomic_DNA"/>
</dbReference>
<evidence type="ECO:0000256" key="4">
    <source>
        <dbReference type="ARBA" id="ARBA00022982"/>
    </source>
</evidence>
<evidence type="ECO:0000256" key="5">
    <source>
        <dbReference type="ARBA" id="ARBA00023004"/>
    </source>
</evidence>
<dbReference type="PANTHER" id="PTHR40942:SF4">
    <property type="entry name" value="CYTOCHROME C5"/>
    <property type="match status" value="1"/>
</dbReference>
<comment type="caution">
    <text evidence="8">The sequence shown here is derived from an EMBL/GenBank/DDBJ whole genome shotgun (WGS) entry which is preliminary data.</text>
</comment>
<proteinExistence type="predicted"/>
<keyword evidence="4" id="KW-0249">Electron transport</keyword>
<dbReference type="GO" id="GO:0005506">
    <property type="term" value="F:iron ion binding"/>
    <property type="evidence" value="ECO:0007669"/>
    <property type="project" value="InterPro"/>
</dbReference>
<dbReference type="PANTHER" id="PTHR40942">
    <property type="match status" value="1"/>
</dbReference>
<sequence length="132" mass="13752">MVLLVGCDSGQDNESTAAKVEPLIKTTPTAVEEEVVVTPKAEVVKAEPEISMNGEQVYNKSCVSCHASGAAGAPKLGDTTAWKTRIEKGVESLYSSAINGVPGTAMMVKGTCAVCSDEELKAAVDYMVAKIN</sequence>
<dbReference type="InterPro" id="IPR036909">
    <property type="entry name" value="Cyt_c-like_dom_sf"/>
</dbReference>
<dbReference type="PROSITE" id="PS51007">
    <property type="entry name" value="CYTC"/>
    <property type="match status" value="1"/>
</dbReference>
<keyword evidence="9" id="KW-1185">Reference proteome</keyword>
<keyword evidence="1" id="KW-0813">Transport</keyword>
<dbReference type="GO" id="GO:0020037">
    <property type="term" value="F:heme binding"/>
    <property type="evidence" value="ECO:0007669"/>
    <property type="project" value="InterPro"/>
</dbReference>
<protein>
    <submittedName>
        <fullName evidence="8">Cytochrome c5 family protein</fullName>
    </submittedName>
</protein>
<evidence type="ECO:0000256" key="2">
    <source>
        <dbReference type="ARBA" id="ARBA00022617"/>
    </source>
</evidence>
<evidence type="ECO:0000313" key="9">
    <source>
        <dbReference type="Proteomes" id="UP000254266"/>
    </source>
</evidence>
<organism evidence="8 9">
    <name type="scientific">endosymbiont of Galathealinum brachiosum</name>
    <dbReference type="NCBI Taxonomy" id="2200906"/>
    <lineage>
        <taxon>Bacteria</taxon>
        <taxon>Pseudomonadati</taxon>
        <taxon>Pseudomonadota</taxon>
        <taxon>Gammaproteobacteria</taxon>
        <taxon>sulfur-oxidizing symbionts</taxon>
    </lineage>
</organism>
<evidence type="ECO:0000256" key="1">
    <source>
        <dbReference type="ARBA" id="ARBA00022448"/>
    </source>
</evidence>
<accession>A0A370D9Z1</accession>